<sequence length="126" mass="14324">MKTLRKEKIMGNSFRSDRVAVEIQREINDILRNKVRDPRVQDVNITDVKVTGDLSQATVYYSLLSELASDNEKASAALKKATGLFKSELAKRMSIFRIPELTFEKDQSVEYGSKIDELLRGLNQSN</sequence>
<dbReference type="Proteomes" id="UP000218181">
    <property type="component" value="Unassembled WGS sequence"/>
</dbReference>
<dbReference type="InterPro" id="IPR015946">
    <property type="entry name" value="KH_dom-like_a/b"/>
</dbReference>
<dbReference type="STRING" id="1291764.GCA_001311235_00278"/>
<evidence type="ECO:0000313" key="4">
    <source>
        <dbReference type="Proteomes" id="UP000218181"/>
    </source>
</evidence>
<dbReference type="PROSITE" id="PS01319">
    <property type="entry name" value="RBFA"/>
    <property type="match status" value="1"/>
</dbReference>
<dbReference type="PANTHER" id="PTHR33515:SF1">
    <property type="entry name" value="RIBOSOME-BINDING FACTOR A, CHLOROPLASTIC-RELATED"/>
    <property type="match status" value="1"/>
</dbReference>
<comment type="caution">
    <text evidence="3">The sequence shown here is derived from an EMBL/GenBank/DDBJ whole genome shotgun (WGS) entry which is preliminary data.</text>
</comment>
<dbReference type="AlphaFoldDB" id="A0A2A5RPU5"/>
<evidence type="ECO:0000256" key="2">
    <source>
        <dbReference type="HAMAP-Rule" id="MF_00003"/>
    </source>
</evidence>
<dbReference type="GO" id="GO:0030490">
    <property type="term" value="P:maturation of SSU-rRNA"/>
    <property type="evidence" value="ECO:0007669"/>
    <property type="project" value="UniProtKB-UniRule"/>
</dbReference>
<proteinExistence type="inferred from homology"/>
<dbReference type="HAMAP" id="MF_00003">
    <property type="entry name" value="RbfA"/>
    <property type="match status" value="1"/>
</dbReference>
<dbReference type="Gene3D" id="3.30.300.20">
    <property type="match status" value="1"/>
</dbReference>
<dbReference type="PANTHER" id="PTHR33515">
    <property type="entry name" value="RIBOSOME-BINDING FACTOR A, CHLOROPLASTIC-RELATED"/>
    <property type="match status" value="1"/>
</dbReference>
<protein>
    <recommendedName>
        <fullName evidence="2">Ribosome-binding factor A</fullName>
    </recommendedName>
</protein>
<dbReference type="InterPro" id="IPR020053">
    <property type="entry name" value="Ribosome-bd_factorA_CS"/>
</dbReference>
<accession>A0A2A5RPU5</accession>
<dbReference type="InterPro" id="IPR000238">
    <property type="entry name" value="RbfA"/>
</dbReference>
<dbReference type="InterPro" id="IPR023799">
    <property type="entry name" value="RbfA_dom_sf"/>
</dbReference>
<comment type="function">
    <text evidence="2">One of several proteins that assist in the late maturation steps of the functional core of the 30S ribosomal subunit. Associates with free 30S ribosomal subunits (but not with 30S subunits that are part of 70S ribosomes or polysomes). Required for efficient processing of 16S rRNA. May interact with the 5'-terminal helix region of 16S rRNA.</text>
</comment>
<reference evidence="3 4" key="1">
    <citation type="submission" date="2014-12" db="EMBL/GenBank/DDBJ databases">
        <title>Draft genome sequences of 10 type strains of Lactococcus.</title>
        <authorList>
            <person name="Sun Z."/>
            <person name="Zhong Z."/>
            <person name="Liu W."/>
            <person name="Zhang W."/>
            <person name="Zhang H."/>
        </authorList>
    </citation>
    <scope>NUCLEOTIDE SEQUENCE [LARGE SCALE GENOMIC DNA]</scope>
    <source>
        <strain evidence="3 4">JCM 16395</strain>
    </source>
</reference>
<keyword evidence="2" id="KW-0963">Cytoplasm</keyword>
<dbReference type="NCBIfam" id="TIGR00082">
    <property type="entry name" value="rbfA"/>
    <property type="match status" value="1"/>
</dbReference>
<gene>
    <name evidence="2" type="primary">rbfA</name>
    <name evidence="3" type="ORF">RT41_GL000212</name>
</gene>
<dbReference type="GO" id="GO:0005829">
    <property type="term" value="C:cytosol"/>
    <property type="evidence" value="ECO:0007669"/>
    <property type="project" value="TreeGrafter"/>
</dbReference>
<name>A0A2A5RPU5_9LACT</name>
<comment type="subunit">
    <text evidence="2">Monomer. Binds 30S ribosomal subunits, but not 50S ribosomal subunits or 70S ribosomes.</text>
</comment>
<comment type="subcellular location">
    <subcellularLocation>
        <location evidence="2">Cytoplasm</location>
    </subcellularLocation>
</comment>
<dbReference type="EMBL" id="JXJU01000001">
    <property type="protein sequence ID" value="PCS01448.1"/>
    <property type="molecule type" value="Genomic_DNA"/>
</dbReference>
<dbReference type="Pfam" id="PF02033">
    <property type="entry name" value="RBFA"/>
    <property type="match status" value="1"/>
</dbReference>
<keyword evidence="1 2" id="KW-0690">Ribosome biogenesis</keyword>
<dbReference type="SUPFAM" id="SSF89919">
    <property type="entry name" value="Ribosome-binding factor A, RbfA"/>
    <property type="match status" value="1"/>
</dbReference>
<comment type="similarity">
    <text evidence="2">Belongs to the RbfA family.</text>
</comment>
<dbReference type="GO" id="GO:0043024">
    <property type="term" value="F:ribosomal small subunit binding"/>
    <property type="evidence" value="ECO:0007669"/>
    <property type="project" value="TreeGrafter"/>
</dbReference>
<keyword evidence="4" id="KW-1185">Reference proteome</keyword>
<evidence type="ECO:0000313" key="3">
    <source>
        <dbReference type="EMBL" id="PCS01448.1"/>
    </source>
</evidence>
<evidence type="ECO:0000256" key="1">
    <source>
        <dbReference type="ARBA" id="ARBA00022517"/>
    </source>
</evidence>
<organism evidence="3 4">
    <name type="scientific">Lactococcus fujiensis JCM 16395</name>
    <dbReference type="NCBI Taxonomy" id="1291764"/>
    <lineage>
        <taxon>Bacteria</taxon>
        <taxon>Bacillati</taxon>
        <taxon>Bacillota</taxon>
        <taxon>Bacilli</taxon>
        <taxon>Lactobacillales</taxon>
        <taxon>Streptococcaceae</taxon>
        <taxon>Lactococcus</taxon>
    </lineage>
</organism>